<dbReference type="InterPro" id="IPR023393">
    <property type="entry name" value="START-like_dom_sf"/>
</dbReference>
<dbReference type="STRING" id="306901.Q2HCI9"/>
<evidence type="ECO:0000313" key="2">
    <source>
        <dbReference type="Proteomes" id="UP000001056"/>
    </source>
</evidence>
<dbReference type="PANTHER" id="PTHR36166">
    <property type="entry name" value="CHROMOSOME 9, WHOLE GENOME SHOTGUN SEQUENCE"/>
    <property type="match status" value="1"/>
</dbReference>
<name>Q2HCI9_CHAGB</name>
<keyword evidence="2" id="KW-1185">Reference proteome</keyword>
<dbReference type="PANTHER" id="PTHR36166:SF1">
    <property type="entry name" value="SRPBCC DOMAIN-CONTAINING PROTEIN"/>
    <property type="match status" value="1"/>
</dbReference>
<dbReference type="CDD" id="cd07822">
    <property type="entry name" value="SRPBCC_4"/>
    <property type="match status" value="1"/>
</dbReference>
<protein>
    <submittedName>
        <fullName evidence="1">Uncharacterized protein</fullName>
    </submittedName>
</protein>
<dbReference type="Proteomes" id="UP000001056">
    <property type="component" value="Unassembled WGS sequence"/>
</dbReference>
<organism evidence="1 2">
    <name type="scientific">Chaetomium globosum (strain ATCC 6205 / CBS 148.51 / DSM 1962 / NBRC 6347 / NRRL 1970)</name>
    <name type="common">Soil fungus</name>
    <dbReference type="NCBI Taxonomy" id="306901"/>
    <lineage>
        <taxon>Eukaryota</taxon>
        <taxon>Fungi</taxon>
        <taxon>Dikarya</taxon>
        <taxon>Ascomycota</taxon>
        <taxon>Pezizomycotina</taxon>
        <taxon>Sordariomycetes</taxon>
        <taxon>Sordariomycetidae</taxon>
        <taxon>Sordariales</taxon>
        <taxon>Chaetomiaceae</taxon>
        <taxon>Chaetomium</taxon>
    </lineage>
</organism>
<dbReference type="Pfam" id="PF10604">
    <property type="entry name" value="Polyketide_cyc2"/>
    <property type="match status" value="1"/>
</dbReference>
<dbReference type="VEuPathDB" id="FungiDB:CHGG_02065"/>
<accession>Q2HCI9</accession>
<dbReference type="InterPro" id="IPR019587">
    <property type="entry name" value="Polyketide_cyclase/dehydratase"/>
</dbReference>
<dbReference type="eggNOG" id="ENOG502S64G">
    <property type="taxonomic scope" value="Eukaryota"/>
</dbReference>
<dbReference type="Gene3D" id="3.30.530.20">
    <property type="match status" value="1"/>
</dbReference>
<dbReference type="HOGENOM" id="CLU_069867_3_1_1"/>
<proteinExistence type="predicted"/>
<sequence length="150" mass="17140">MVHISAQIEINRSPEEVRKVLLDFGHWPEWLTTGLSMTVVSPNHKLGPELQQGDRLRSDFKGTVVKPKVLENTPTKFEWRGRFGIILLVGHRRFFLKKSETTPGGTTLMQNEDIKGLLAFLFKKNEGHGKDAREAMTKFNEQLKARVESL</sequence>
<dbReference type="EMBL" id="CH408029">
    <property type="protein sequence ID" value="EAQ93830.1"/>
    <property type="molecule type" value="Genomic_DNA"/>
</dbReference>
<dbReference type="OMA" id="HRFSFEC"/>
<dbReference type="InParanoid" id="Q2HCI9"/>
<dbReference type="OrthoDB" id="509124at2759"/>
<reference evidence="2" key="1">
    <citation type="journal article" date="2015" name="Genome Announc.">
        <title>Draft genome sequence of the cellulolytic fungus Chaetomium globosum.</title>
        <authorList>
            <person name="Cuomo C.A."/>
            <person name="Untereiner W.A."/>
            <person name="Ma L.-J."/>
            <person name="Grabherr M."/>
            <person name="Birren B.W."/>
        </authorList>
    </citation>
    <scope>NUCLEOTIDE SEQUENCE [LARGE SCALE GENOMIC DNA]</scope>
    <source>
        <strain evidence="2">ATCC 6205 / CBS 148.51 / DSM 1962 / NBRC 6347 / NRRL 1970</strain>
    </source>
</reference>
<dbReference type="RefSeq" id="XP_001221286.1">
    <property type="nucleotide sequence ID" value="XM_001221285.1"/>
</dbReference>
<dbReference type="SUPFAM" id="SSF55961">
    <property type="entry name" value="Bet v1-like"/>
    <property type="match status" value="1"/>
</dbReference>
<evidence type="ECO:0000313" key="1">
    <source>
        <dbReference type="EMBL" id="EAQ93830.1"/>
    </source>
</evidence>
<dbReference type="AlphaFoldDB" id="Q2HCI9"/>
<dbReference type="GeneID" id="4387361"/>
<gene>
    <name evidence="1" type="ORF">CHGG_02065</name>
</gene>